<dbReference type="Proteomes" id="UP000077671">
    <property type="component" value="Unassembled WGS sequence"/>
</dbReference>
<dbReference type="AlphaFoldDB" id="A0A177T384"/>
<sequence length="188" mass="20211">MCDRISTNPTGSYSTTSNVDATGDALRRSVIGLDDDTDEDEEAESDEGEIEDGEKAKEGSKKGKEKEGSEKGKEKEEGPVKKKMKVKKEGTGRPSDTGRKFGKLDASSSEFSPRYHRTASETHDADTFSPPLHSAAAPKRKTTGVEAALDQRSAEKTKQDAQLNEPKVKAEKMGTLRLDGLGPRAPGG</sequence>
<gene>
    <name evidence="2" type="ORF">A4X03_0g8096</name>
</gene>
<feature type="region of interest" description="Disordered" evidence="1">
    <location>
        <begin position="1"/>
        <end position="188"/>
    </location>
</feature>
<evidence type="ECO:0000313" key="2">
    <source>
        <dbReference type="EMBL" id="KAE8241734.1"/>
    </source>
</evidence>
<feature type="compositionally biased region" description="Acidic residues" evidence="1">
    <location>
        <begin position="33"/>
        <end position="52"/>
    </location>
</feature>
<organism evidence="2 3">
    <name type="scientific">Tilletia caries</name>
    <name type="common">wheat bunt fungus</name>
    <dbReference type="NCBI Taxonomy" id="13290"/>
    <lineage>
        <taxon>Eukaryota</taxon>
        <taxon>Fungi</taxon>
        <taxon>Dikarya</taxon>
        <taxon>Basidiomycota</taxon>
        <taxon>Ustilaginomycotina</taxon>
        <taxon>Exobasidiomycetes</taxon>
        <taxon>Tilletiales</taxon>
        <taxon>Tilletiaceae</taxon>
        <taxon>Tilletia</taxon>
    </lineage>
</organism>
<feature type="compositionally biased region" description="Polar residues" evidence="1">
    <location>
        <begin position="1"/>
        <end position="20"/>
    </location>
</feature>
<evidence type="ECO:0000256" key="1">
    <source>
        <dbReference type="SAM" id="MobiDB-lite"/>
    </source>
</evidence>
<evidence type="ECO:0000313" key="3">
    <source>
        <dbReference type="Proteomes" id="UP000077671"/>
    </source>
</evidence>
<reference evidence="2" key="1">
    <citation type="submission" date="2016-04" db="EMBL/GenBank/DDBJ databases">
        <authorList>
            <person name="Nguyen H.D."/>
            <person name="Kesanakurti P."/>
            <person name="Cullis J."/>
            <person name="Levesque C.A."/>
            <person name="Hambleton S."/>
        </authorList>
    </citation>
    <scope>NUCLEOTIDE SEQUENCE</scope>
    <source>
        <strain evidence="2">DAOMC 238032</strain>
    </source>
</reference>
<accession>A0A177T384</accession>
<name>A0A177T384_9BASI</name>
<feature type="compositionally biased region" description="Basic and acidic residues" evidence="1">
    <location>
        <begin position="87"/>
        <end position="103"/>
    </location>
</feature>
<protein>
    <submittedName>
        <fullName evidence="2">Uncharacterized protein</fullName>
    </submittedName>
</protein>
<comment type="caution">
    <text evidence="2">The sequence shown here is derived from an EMBL/GenBank/DDBJ whole genome shotgun (WGS) entry which is preliminary data.</text>
</comment>
<reference evidence="2" key="2">
    <citation type="journal article" date="2019" name="IMA Fungus">
        <title>Genome sequencing and comparison of five Tilletia species to identify candidate genes for the detection of regulated species infecting wheat.</title>
        <authorList>
            <person name="Nguyen H.D.T."/>
            <person name="Sultana T."/>
            <person name="Kesanakurti P."/>
            <person name="Hambleton S."/>
        </authorList>
    </citation>
    <scope>NUCLEOTIDE SEQUENCE</scope>
    <source>
        <strain evidence="2">DAOMC 238032</strain>
    </source>
</reference>
<feature type="compositionally biased region" description="Basic and acidic residues" evidence="1">
    <location>
        <begin position="53"/>
        <end position="80"/>
    </location>
</feature>
<dbReference type="EMBL" id="LWDD02002235">
    <property type="protein sequence ID" value="KAE8241734.1"/>
    <property type="molecule type" value="Genomic_DNA"/>
</dbReference>
<proteinExistence type="predicted"/>